<comment type="similarity">
    <text evidence="1">Belongs to the C/M/P thioester hydrolase family.</text>
</comment>
<dbReference type="InterPro" id="IPR049449">
    <property type="entry name" value="TesB_ACOT8-like_N"/>
</dbReference>
<dbReference type="PANTHER" id="PTHR11066">
    <property type="entry name" value="ACYL-COA THIOESTERASE"/>
    <property type="match status" value="1"/>
</dbReference>
<dbReference type="PANTHER" id="PTHR11066:SF34">
    <property type="entry name" value="ACYL-COENZYME A THIOESTERASE 8"/>
    <property type="match status" value="1"/>
</dbReference>
<gene>
    <name evidence="6" type="ORF">GCM10009550_38950</name>
</gene>
<proteinExistence type="inferred from homology"/>
<comment type="caution">
    <text evidence="6">The sequence shown here is derived from an EMBL/GenBank/DDBJ whole genome shotgun (WGS) entry which is preliminary data.</text>
</comment>
<dbReference type="InterPro" id="IPR029069">
    <property type="entry name" value="HotDog_dom_sf"/>
</dbReference>
<evidence type="ECO:0000259" key="5">
    <source>
        <dbReference type="Pfam" id="PF20789"/>
    </source>
</evidence>
<evidence type="ECO:0000256" key="2">
    <source>
        <dbReference type="ARBA" id="ARBA00022801"/>
    </source>
</evidence>
<dbReference type="SUPFAM" id="SSF54637">
    <property type="entry name" value="Thioesterase/thiol ester dehydrase-isomerase"/>
    <property type="match status" value="2"/>
</dbReference>
<dbReference type="CDD" id="cd03445">
    <property type="entry name" value="Thioesterase_II_repeat2"/>
    <property type="match status" value="1"/>
</dbReference>
<dbReference type="Gene3D" id="2.40.160.210">
    <property type="entry name" value="Acyl-CoA thioesterase, double hotdog domain"/>
    <property type="match status" value="1"/>
</dbReference>
<dbReference type="Proteomes" id="UP001500665">
    <property type="component" value="Unassembled WGS sequence"/>
</dbReference>
<feature type="domain" description="Acyl-CoA thioesterase-like C-terminal" evidence="5">
    <location>
        <begin position="148"/>
        <end position="288"/>
    </location>
</feature>
<dbReference type="InterPro" id="IPR049450">
    <property type="entry name" value="ACOT8-like_C"/>
</dbReference>
<dbReference type="Pfam" id="PF13622">
    <property type="entry name" value="4HBT_3"/>
    <property type="match status" value="1"/>
</dbReference>
<keyword evidence="7" id="KW-1185">Reference proteome</keyword>
<dbReference type="InterPro" id="IPR003703">
    <property type="entry name" value="Acyl_CoA_thio"/>
</dbReference>
<dbReference type="EMBL" id="BAAAHH010000015">
    <property type="protein sequence ID" value="GAA0954932.1"/>
    <property type="molecule type" value="Genomic_DNA"/>
</dbReference>
<dbReference type="RefSeq" id="WP_344242277.1">
    <property type="nucleotide sequence ID" value="NZ_BAAAHH010000015.1"/>
</dbReference>
<protein>
    <submittedName>
        <fullName evidence="6">Acyl-CoA thioesterase II</fullName>
    </submittedName>
</protein>
<keyword evidence="2" id="KW-0378">Hydrolase</keyword>
<dbReference type="CDD" id="cd03444">
    <property type="entry name" value="Thioesterase_II_repeat1"/>
    <property type="match status" value="1"/>
</dbReference>
<sequence>MEGTPVPVERRQRDLADLFDLEQVESHEWLGRNDLLQLPQLFGGQLVGQSLMAAGLSIGPDKRVHSLHTVFLRAGTSSEPVRYRVEDLHTGRSRSTRQVSALQGDRLLCRSLVSAGDDKGGISHARPAPDSGTVEESSPLSALAEDDGGLGDFWSGFEAIEIRVAPPAEDERVQHPAATHNIWMRAAEPLPDDQLIHRAAVAYASDLMLMGTAATAHGVPLGHERTLMEQWWGLSLDHTIWFQDDVRGDDWIVFEHNAPMAHASRALIQAAAFDRAGRAVCQITQEALLRRRE</sequence>
<dbReference type="InterPro" id="IPR042171">
    <property type="entry name" value="Acyl-CoA_hotdog"/>
</dbReference>
<evidence type="ECO:0000313" key="7">
    <source>
        <dbReference type="Proteomes" id="UP001500665"/>
    </source>
</evidence>
<accession>A0ABP4BWU2</accession>
<feature type="region of interest" description="Disordered" evidence="3">
    <location>
        <begin position="118"/>
        <end position="142"/>
    </location>
</feature>
<organism evidence="6 7">
    <name type="scientific">Actinocorallia libanotica</name>
    <dbReference type="NCBI Taxonomy" id="46162"/>
    <lineage>
        <taxon>Bacteria</taxon>
        <taxon>Bacillati</taxon>
        <taxon>Actinomycetota</taxon>
        <taxon>Actinomycetes</taxon>
        <taxon>Streptosporangiales</taxon>
        <taxon>Thermomonosporaceae</taxon>
        <taxon>Actinocorallia</taxon>
    </lineage>
</organism>
<name>A0ABP4BWU2_9ACTN</name>
<feature type="domain" description="Acyl-CoA thioesterase-like N-terminal HotDog" evidence="4">
    <location>
        <begin position="41"/>
        <end position="112"/>
    </location>
</feature>
<evidence type="ECO:0000259" key="4">
    <source>
        <dbReference type="Pfam" id="PF13622"/>
    </source>
</evidence>
<evidence type="ECO:0000313" key="6">
    <source>
        <dbReference type="EMBL" id="GAA0954932.1"/>
    </source>
</evidence>
<dbReference type="Pfam" id="PF20789">
    <property type="entry name" value="4HBT_3C"/>
    <property type="match status" value="1"/>
</dbReference>
<reference evidence="7" key="1">
    <citation type="journal article" date="2019" name="Int. J. Syst. Evol. Microbiol.">
        <title>The Global Catalogue of Microorganisms (GCM) 10K type strain sequencing project: providing services to taxonomists for standard genome sequencing and annotation.</title>
        <authorList>
            <consortium name="The Broad Institute Genomics Platform"/>
            <consortium name="The Broad Institute Genome Sequencing Center for Infectious Disease"/>
            <person name="Wu L."/>
            <person name="Ma J."/>
        </authorList>
    </citation>
    <scope>NUCLEOTIDE SEQUENCE [LARGE SCALE GENOMIC DNA]</scope>
    <source>
        <strain evidence="7">JCM 10696</strain>
    </source>
</reference>
<evidence type="ECO:0000256" key="1">
    <source>
        <dbReference type="ARBA" id="ARBA00006538"/>
    </source>
</evidence>
<evidence type="ECO:0000256" key="3">
    <source>
        <dbReference type="SAM" id="MobiDB-lite"/>
    </source>
</evidence>